<dbReference type="Proteomes" id="UP000525389">
    <property type="component" value="Unassembled WGS sequence"/>
</dbReference>
<gene>
    <name evidence="2" type="ORF">HNQ09_002337</name>
</gene>
<evidence type="ECO:0000313" key="2">
    <source>
        <dbReference type="EMBL" id="MBB5234894.1"/>
    </source>
</evidence>
<dbReference type="RefSeq" id="WP_184029354.1">
    <property type="nucleotide sequence ID" value="NZ_JACHFN010000008.1"/>
</dbReference>
<sequence>MAFDWDDANSEHVARHGVEPEEAEAAATDPDRVAAPAYRAKNGERRQAVTGKTEAGRILTVVLTRRGGLFRVVTAREANVSERRAYRR</sequence>
<feature type="region of interest" description="Disordered" evidence="1">
    <location>
        <begin position="1"/>
        <end position="49"/>
    </location>
</feature>
<organism evidence="2 3">
    <name type="scientific">Deinococcus budaensis</name>
    <dbReference type="NCBI Taxonomy" id="1665626"/>
    <lineage>
        <taxon>Bacteria</taxon>
        <taxon>Thermotogati</taxon>
        <taxon>Deinococcota</taxon>
        <taxon>Deinococci</taxon>
        <taxon>Deinococcales</taxon>
        <taxon>Deinococcaceae</taxon>
        <taxon>Deinococcus</taxon>
    </lineage>
</organism>
<proteinExistence type="predicted"/>
<dbReference type="Gene3D" id="3.10.450.530">
    <property type="entry name" value="Ribonuclease toxin, BrnT, of type II toxin-antitoxin system"/>
    <property type="match status" value="1"/>
</dbReference>
<dbReference type="InterPro" id="IPR038573">
    <property type="entry name" value="BrnT_sf"/>
</dbReference>
<evidence type="ECO:0000313" key="3">
    <source>
        <dbReference type="Proteomes" id="UP000525389"/>
    </source>
</evidence>
<comment type="caution">
    <text evidence="2">The sequence shown here is derived from an EMBL/GenBank/DDBJ whole genome shotgun (WGS) entry which is preliminary data.</text>
</comment>
<dbReference type="InterPro" id="IPR007460">
    <property type="entry name" value="BrnT_toxin"/>
</dbReference>
<evidence type="ECO:0008006" key="4">
    <source>
        <dbReference type="Google" id="ProtNLM"/>
    </source>
</evidence>
<feature type="compositionally biased region" description="Basic and acidic residues" evidence="1">
    <location>
        <begin position="9"/>
        <end position="19"/>
    </location>
</feature>
<accession>A0A7W8GFU9</accession>
<dbReference type="EMBL" id="JACHFN010000008">
    <property type="protein sequence ID" value="MBB5234894.1"/>
    <property type="molecule type" value="Genomic_DNA"/>
</dbReference>
<keyword evidence="3" id="KW-1185">Reference proteome</keyword>
<name>A0A7W8GFU9_9DEIO</name>
<dbReference type="Pfam" id="PF04365">
    <property type="entry name" value="BrnT_toxin"/>
    <property type="match status" value="1"/>
</dbReference>
<dbReference type="AlphaFoldDB" id="A0A7W8GFU9"/>
<evidence type="ECO:0000256" key="1">
    <source>
        <dbReference type="SAM" id="MobiDB-lite"/>
    </source>
</evidence>
<reference evidence="2 3" key="1">
    <citation type="submission" date="2020-08" db="EMBL/GenBank/DDBJ databases">
        <title>Genomic Encyclopedia of Type Strains, Phase IV (KMG-IV): sequencing the most valuable type-strain genomes for metagenomic binning, comparative biology and taxonomic classification.</title>
        <authorList>
            <person name="Goeker M."/>
        </authorList>
    </citation>
    <scope>NUCLEOTIDE SEQUENCE [LARGE SCALE GENOMIC DNA]</scope>
    <source>
        <strain evidence="2 3">DSM 101791</strain>
    </source>
</reference>
<protein>
    <recommendedName>
        <fullName evidence="4">BrnT family toxin</fullName>
    </recommendedName>
</protein>